<dbReference type="PANTHER" id="PTHR21131:SF0">
    <property type="entry name" value="GEO10195P1-RELATED"/>
    <property type="match status" value="1"/>
</dbReference>
<feature type="transmembrane region" description="Helical" evidence="1">
    <location>
        <begin position="26"/>
        <end position="50"/>
    </location>
</feature>
<keyword evidence="1" id="KW-1133">Transmembrane helix</keyword>
<dbReference type="PROSITE" id="PS00282">
    <property type="entry name" value="KAZAL_1"/>
    <property type="match status" value="2"/>
</dbReference>
<dbReference type="CDD" id="cd00104">
    <property type="entry name" value="KAZAL_FS"/>
    <property type="match status" value="2"/>
</dbReference>
<reference evidence="4" key="2">
    <citation type="submission" date="2018-07" db="EMBL/GenBank/DDBJ databases">
        <authorList>
            <person name="Quirk P.G."/>
            <person name="Krulwich T.A."/>
        </authorList>
    </citation>
    <scope>NUCLEOTIDE SEQUENCE</scope>
</reference>
<reference evidence="3" key="1">
    <citation type="submission" date="2018-04" db="EMBL/GenBank/DDBJ databases">
        <authorList>
            <person name="Go L.Y."/>
            <person name="Mitchell J.A."/>
        </authorList>
    </citation>
    <scope>NUCLEOTIDE SEQUENCE</scope>
    <source>
        <tissue evidence="3">Whole organism</tissue>
    </source>
</reference>
<dbReference type="InterPro" id="IPR053265">
    <property type="entry name" value="Serpin"/>
</dbReference>
<feature type="domain" description="Kazal-like" evidence="2">
    <location>
        <begin position="132"/>
        <end position="179"/>
    </location>
</feature>
<dbReference type="SUPFAM" id="SSF100895">
    <property type="entry name" value="Kazal-type serine protease inhibitors"/>
    <property type="match status" value="2"/>
</dbReference>
<dbReference type="InterPro" id="IPR002350">
    <property type="entry name" value="Kazal_dom"/>
</dbReference>
<keyword evidence="1" id="KW-0472">Membrane</keyword>
<dbReference type="Gene3D" id="3.30.60.30">
    <property type="match status" value="2"/>
</dbReference>
<accession>A0A336KKF3</accession>
<feature type="transmembrane region" description="Helical" evidence="1">
    <location>
        <begin position="121"/>
        <end position="145"/>
    </location>
</feature>
<dbReference type="AlphaFoldDB" id="A0A336KKF3"/>
<sequence length="179" mass="19749">MSHKLTIITIFSLITAVDKVKHNMKFFSVLFLLAMIFASTFACICPANYVPVCGTDGQTYGNECSLACAQKTKSQNIEIDKIHEKAKNVPNKFAIITKFSLITAVDKVKRFSINISEKMKFFAVLFLLATIFATSLACICTFEYAPICGTDGQTYANKCEFACAQETKVGLDVKYQGAC</sequence>
<dbReference type="PROSITE" id="PS51465">
    <property type="entry name" value="KAZAL_2"/>
    <property type="match status" value="2"/>
</dbReference>
<dbReference type="SMART" id="SM00280">
    <property type="entry name" value="KAZAL"/>
    <property type="match status" value="2"/>
</dbReference>
<evidence type="ECO:0000313" key="4">
    <source>
        <dbReference type="EMBL" id="SSX24866.1"/>
    </source>
</evidence>
<name>A0A336KKF3_CULSO</name>
<feature type="domain" description="Kazal-like" evidence="2">
    <location>
        <begin position="37"/>
        <end position="75"/>
    </location>
</feature>
<evidence type="ECO:0000313" key="3">
    <source>
        <dbReference type="EMBL" id="SSX04502.1"/>
    </source>
</evidence>
<dbReference type="PANTHER" id="PTHR21131">
    <property type="entry name" value="SERINE-TYPE ENDOPEPTIDASE INHIBITOR"/>
    <property type="match status" value="1"/>
</dbReference>
<protein>
    <submittedName>
        <fullName evidence="3">CSON011645 protein</fullName>
    </submittedName>
</protein>
<dbReference type="Pfam" id="PF00050">
    <property type="entry name" value="Kazal_1"/>
    <property type="match status" value="2"/>
</dbReference>
<keyword evidence="1" id="KW-0812">Transmembrane</keyword>
<gene>
    <name evidence="3" type="primary">CSON011645</name>
</gene>
<dbReference type="EMBL" id="UFQS01000513">
    <property type="protein sequence ID" value="SSX04502.1"/>
    <property type="molecule type" value="Genomic_DNA"/>
</dbReference>
<dbReference type="EMBL" id="UFQT01000513">
    <property type="protein sequence ID" value="SSX24866.1"/>
    <property type="molecule type" value="Genomic_DNA"/>
</dbReference>
<dbReference type="VEuPathDB" id="VectorBase:CSON011645"/>
<proteinExistence type="predicted"/>
<dbReference type="InterPro" id="IPR036058">
    <property type="entry name" value="Kazal_dom_sf"/>
</dbReference>
<evidence type="ECO:0000259" key="2">
    <source>
        <dbReference type="PROSITE" id="PS51465"/>
    </source>
</evidence>
<organism evidence="3">
    <name type="scientific">Culicoides sonorensis</name>
    <name type="common">Biting midge</name>
    <dbReference type="NCBI Taxonomy" id="179676"/>
    <lineage>
        <taxon>Eukaryota</taxon>
        <taxon>Metazoa</taxon>
        <taxon>Ecdysozoa</taxon>
        <taxon>Arthropoda</taxon>
        <taxon>Hexapoda</taxon>
        <taxon>Insecta</taxon>
        <taxon>Pterygota</taxon>
        <taxon>Neoptera</taxon>
        <taxon>Endopterygota</taxon>
        <taxon>Diptera</taxon>
        <taxon>Nematocera</taxon>
        <taxon>Chironomoidea</taxon>
        <taxon>Ceratopogonidae</taxon>
        <taxon>Ceratopogoninae</taxon>
        <taxon>Culicoides</taxon>
        <taxon>Monoculicoides</taxon>
    </lineage>
</organism>
<evidence type="ECO:0000256" key="1">
    <source>
        <dbReference type="SAM" id="Phobius"/>
    </source>
</evidence>